<keyword evidence="1" id="KW-0472">Membrane</keyword>
<dbReference type="OrthoDB" id="3694702at2759"/>
<evidence type="ECO:0000313" key="2">
    <source>
        <dbReference type="EMBL" id="EFQ94143.1"/>
    </source>
</evidence>
<feature type="transmembrane region" description="Helical" evidence="1">
    <location>
        <begin position="52"/>
        <end position="74"/>
    </location>
</feature>
<proteinExistence type="predicted"/>
<dbReference type="AlphaFoldDB" id="E3RJE0"/>
<sequence>MNDEEIDSYMRSLFTEAVQMQSTNLDGLRSFVPQPDTQVTTALYRDFKDKKVIMGMVNIYGCTSVLVISHLGAWRSHFWEHPSFCTPSPGETHMHNVWLYGPHPETNMEYRVISARVSWMF</sequence>
<dbReference type="EMBL" id="GL533494">
    <property type="protein sequence ID" value="EFQ94143.1"/>
    <property type="molecule type" value="Genomic_DNA"/>
</dbReference>
<keyword evidence="3" id="KW-1185">Reference proteome</keyword>
<evidence type="ECO:0000256" key="1">
    <source>
        <dbReference type="SAM" id="Phobius"/>
    </source>
</evidence>
<dbReference type="HOGENOM" id="CLU_2039251_0_0_1"/>
<keyword evidence="1" id="KW-1133">Transmembrane helix</keyword>
<organism evidence="3">
    <name type="scientific">Pyrenophora teres f. teres (strain 0-1)</name>
    <name type="common">Barley net blotch fungus</name>
    <name type="synonym">Drechslera teres f. teres</name>
    <dbReference type="NCBI Taxonomy" id="861557"/>
    <lineage>
        <taxon>Eukaryota</taxon>
        <taxon>Fungi</taxon>
        <taxon>Dikarya</taxon>
        <taxon>Ascomycota</taxon>
        <taxon>Pezizomycotina</taxon>
        <taxon>Dothideomycetes</taxon>
        <taxon>Pleosporomycetidae</taxon>
        <taxon>Pleosporales</taxon>
        <taxon>Pleosporineae</taxon>
        <taxon>Pleosporaceae</taxon>
        <taxon>Pyrenophora</taxon>
    </lineage>
</organism>
<evidence type="ECO:0000313" key="3">
    <source>
        <dbReference type="Proteomes" id="UP000001067"/>
    </source>
</evidence>
<accession>E3RJE0</accession>
<gene>
    <name evidence="2" type="ORF">PTT_08263</name>
</gene>
<keyword evidence="1" id="KW-0812">Transmembrane</keyword>
<protein>
    <submittedName>
        <fullName evidence="2">Uncharacterized protein</fullName>
    </submittedName>
</protein>
<reference evidence="2 3" key="1">
    <citation type="journal article" date="2010" name="Genome Biol.">
        <title>A first genome assembly of the barley fungal pathogen Pyrenophora teres f. teres.</title>
        <authorList>
            <person name="Ellwood S.R."/>
            <person name="Liu Z."/>
            <person name="Syme R.A."/>
            <person name="Lai Z."/>
            <person name="Hane J.K."/>
            <person name="Keiper F."/>
            <person name="Moffat C.S."/>
            <person name="Oliver R.P."/>
            <person name="Friesen T.L."/>
        </authorList>
    </citation>
    <scope>NUCLEOTIDE SEQUENCE [LARGE SCALE GENOMIC DNA]</scope>
    <source>
        <strain evidence="2 3">0-1</strain>
    </source>
</reference>
<name>E3RJE0_PYRTT</name>
<dbReference type="KEGG" id="pte:PTT_08263"/>
<dbReference type="Proteomes" id="UP000001067">
    <property type="component" value="Unassembled WGS sequence"/>
</dbReference>